<name>A0A2P6TEH3_CHLSO</name>
<dbReference type="OrthoDB" id="10400863at2759"/>
<comment type="caution">
    <text evidence="2">The sequence shown here is derived from an EMBL/GenBank/DDBJ whole genome shotgun (WGS) entry which is preliminary data.</text>
</comment>
<dbReference type="Proteomes" id="UP000239899">
    <property type="component" value="Unassembled WGS sequence"/>
</dbReference>
<proteinExistence type="predicted"/>
<organism evidence="2 3">
    <name type="scientific">Chlorella sorokiniana</name>
    <name type="common">Freshwater green alga</name>
    <dbReference type="NCBI Taxonomy" id="3076"/>
    <lineage>
        <taxon>Eukaryota</taxon>
        <taxon>Viridiplantae</taxon>
        <taxon>Chlorophyta</taxon>
        <taxon>core chlorophytes</taxon>
        <taxon>Trebouxiophyceae</taxon>
        <taxon>Chlorellales</taxon>
        <taxon>Chlorellaceae</taxon>
        <taxon>Chlorella clade</taxon>
        <taxon>Chlorella</taxon>
    </lineage>
</organism>
<keyword evidence="3" id="KW-1185">Reference proteome</keyword>
<evidence type="ECO:0000313" key="3">
    <source>
        <dbReference type="Proteomes" id="UP000239899"/>
    </source>
</evidence>
<dbReference type="EMBL" id="LHPG02000020">
    <property type="protein sequence ID" value="PRW21045.1"/>
    <property type="molecule type" value="Genomic_DNA"/>
</dbReference>
<feature type="region of interest" description="Disordered" evidence="1">
    <location>
        <begin position="11"/>
        <end position="57"/>
    </location>
</feature>
<evidence type="ECO:0000313" key="2">
    <source>
        <dbReference type="EMBL" id="PRW21045.1"/>
    </source>
</evidence>
<evidence type="ECO:0000256" key="1">
    <source>
        <dbReference type="SAM" id="MobiDB-lite"/>
    </source>
</evidence>
<accession>A0A2P6TEH3</accession>
<gene>
    <name evidence="2" type="ORF">C2E21_8532</name>
</gene>
<sequence>MRLTLPAWLAAGVGGSSSSSGQASGSGPPGGQRGGAPPPGAEPPGWEASQEASRDAGRKIARVFAASAEELDIPPGEVPKPYTVPPGYKAPTMGEQFRYAAIKHPYARFGYAGALLLGLLGWAVATEEKKHPHQPLGAHKEKQQDGSGSGTK</sequence>
<feature type="region of interest" description="Disordered" evidence="1">
    <location>
        <begin position="128"/>
        <end position="152"/>
    </location>
</feature>
<reference evidence="2 3" key="1">
    <citation type="journal article" date="2018" name="Plant J.">
        <title>Genome sequences of Chlorella sorokiniana UTEX 1602 and Micractinium conductrix SAG 241.80: implications to maltose excretion by a green alga.</title>
        <authorList>
            <person name="Arriola M.B."/>
            <person name="Velmurugan N."/>
            <person name="Zhang Y."/>
            <person name="Plunkett M.H."/>
            <person name="Hondzo H."/>
            <person name="Barney B.M."/>
        </authorList>
    </citation>
    <scope>NUCLEOTIDE SEQUENCE [LARGE SCALE GENOMIC DNA]</scope>
    <source>
        <strain evidence="3">UTEX 1602</strain>
    </source>
</reference>
<feature type="compositionally biased region" description="Low complexity" evidence="1">
    <location>
        <begin position="16"/>
        <end position="26"/>
    </location>
</feature>
<dbReference type="AlphaFoldDB" id="A0A2P6TEH3"/>
<protein>
    <submittedName>
        <fullName evidence="2">Uncharacterized protein</fullName>
    </submittedName>
</protein>